<dbReference type="VEuPathDB" id="FungiDB:SeMB42_g02338"/>
<comment type="caution">
    <text evidence="1">The sequence shown here is derived from an EMBL/GenBank/DDBJ whole genome shotgun (WGS) entry which is preliminary data.</text>
</comment>
<organism evidence="1 2">
    <name type="scientific">Synchytrium endobioticum</name>
    <dbReference type="NCBI Taxonomy" id="286115"/>
    <lineage>
        <taxon>Eukaryota</taxon>
        <taxon>Fungi</taxon>
        <taxon>Fungi incertae sedis</taxon>
        <taxon>Chytridiomycota</taxon>
        <taxon>Chytridiomycota incertae sedis</taxon>
        <taxon>Chytridiomycetes</taxon>
        <taxon>Synchytriales</taxon>
        <taxon>Synchytriaceae</taxon>
        <taxon>Synchytrium</taxon>
    </lineage>
</organism>
<accession>A0A507CXA4</accession>
<evidence type="ECO:0000313" key="1">
    <source>
        <dbReference type="EMBL" id="TPX43814.1"/>
    </source>
</evidence>
<dbReference type="Proteomes" id="UP000320475">
    <property type="component" value="Unassembled WGS sequence"/>
</dbReference>
<reference evidence="1 2" key="1">
    <citation type="journal article" date="2019" name="Sci. Rep.">
        <title>Comparative genomics of chytrid fungi reveal insights into the obligate biotrophic and pathogenic lifestyle of Synchytrium endobioticum.</title>
        <authorList>
            <person name="van de Vossenberg B.T.L.H."/>
            <person name="Warris S."/>
            <person name="Nguyen H.D.T."/>
            <person name="van Gent-Pelzer M.P.E."/>
            <person name="Joly D.L."/>
            <person name="van de Geest H.C."/>
            <person name="Bonants P.J.M."/>
            <person name="Smith D.S."/>
            <person name="Levesque C.A."/>
            <person name="van der Lee T.A.J."/>
        </authorList>
    </citation>
    <scope>NUCLEOTIDE SEQUENCE [LARGE SCALE GENOMIC DNA]</scope>
    <source>
        <strain evidence="1 2">LEV6574</strain>
    </source>
</reference>
<name>A0A507CXA4_9FUNG</name>
<dbReference type="EMBL" id="QEAM01000208">
    <property type="protein sequence ID" value="TPX43814.1"/>
    <property type="molecule type" value="Genomic_DNA"/>
</dbReference>
<sequence length="136" mass="15700">MKIYIDNKYGRRLRSPGYGSTSQDITRHSRRGACAKFHDLETAAQLDPADGEIPHLGQFFDMKYSSTLTILTLKFTRAKGNYDVTTILDFSTYCTINHLQHLIDHHVPFTLGCLFRIPLHSKIWLLLDLCLKFVRK</sequence>
<evidence type="ECO:0000313" key="2">
    <source>
        <dbReference type="Proteomes" id="UP000320475"/>
    </source>
</evidence>
<dbReference type="AlphaFoldDB" id="A0A507CXA4"/>
<gene>
    <name evidence="1" type="ORF">SeLEV6574_g04856</name>
</gene>
<proteinExistence type="predicted"/>
<protein>
    <submittedName>
        <fullName evidence="1">Uncharacterized protein</fullName>
    </submittedName>
</protein>